<dbReference type="OrthoDB" id="1268901at2"/>
<evidence type="ECO:0000313" key="1">
    <source>
        <dbReference type="EMBL" id="PDS23680.1"/>
    </source>
</evidence>
<reference evidence="1 2" key="1">
    <citation type="submission" date="2017-09" db="EMBL/GenBank/DDBJ databases">
        <title>Whole genomes of Flavobacteriaceae.</title>
        <authorList>
            <person name="Stine C."/>
            <person name="Li C."/>
            <person name="Tadesse D."/>
        </authorList>
    </citation>
    <scope>NUCLEOTIDE SEQUENCE [LARGE SCALE GENOMIC DNA]</scope>
    <source>
        <strain evidence="1 2">ATCC 35036</strain>
    </source>
</reference>
<dbReference type="Proteomes" id="UP000220828">
    <property type="component" value="Unassembled WGS sequence"/>
</dbReference>
<name>A0A2H3KU65_9FLAO</name>
<dbReference type="EMBL" id="PCMW01000056">
    <property type="protein sequence ID" value="PDS23680.1"/>
    <property type="molecule type" value="Genomic_DNA"/>
</dbReference>
<protein>
    <submittedName>
        <fullName evidence="1">Uncharacterized protein</fullName>
    </submittedName>
</protein>
<sequence length="62" mass="7132">MLSAQELLSKEEKARREKNIQAGNPFAKYGISEKNYNHYIQSQSLTNPAYTVPPFANQNTWD</sequence>
<gene>
    <name evidence="1" type="ORF">B0A77_10295</name>
</gene>
<proteinExistence type="predicted"/>
<dbReference type="AlphaFoldDB" id="A0A2H3KU65"/>
<accession>A0A2H3KU65</accession>
<comment type="caution">
    <text evidence="1">The sequence shown here is derived from an EMBL/GenBank/DDBJ whole genome shotgun (WGS) entry which is preliminary data.</text>
</comment>
<dbReference type="RefSeq" id="WP_097554369.1">
    <property type="nucleotide sequence ID" value="NZ_PCMW01000056.1"/>
</dbReference>
<evidence type="ECO:0000313" key="2">
    <source>
        <dbReference type="Proteomes" id="UP000220828"/>
    </source>
</evidence>
<organism evidence="1 2">
    <name type="scientific">Flavobacterium branchiophilum</name>
    <dbReference type="NCBI Taxonomy" id="55197"/>
    <lineage>
        <taxon>Bacteria</taxon>
        <taxon>Pseudomonadati</taxon>
        <taxon>Bacteroidota</taxon>
        <taxon>Flavobacteriia</taxon>
        <taxon>Flavobacteriales</taxon>
        <taxon>Flavobacteriaceae</taxon>
        <taxon>Flavobacterium</taxon>
    </lineage>
</organism>